<protein>
    <recommendedName>
        <fullName evidence="3">G-patch domain-containing protein</fullName>
    </recommendedName>
</protein>
<accession>A0A0G4EZS2</accession>
<organism evidence="2">
    <name type="scientific">Chromera velia CCMP2878</name>
    <dbReference type="NCBI Taxonomy" id="1169474"/>
    <lineage>
        <taxon>Eukaryota</taxon>
        <taxon>Sar</taxon>
        <taxon>Alveolata</taxon>
        <taxon>Colpodellida</taxon>
        <taxon>Chromeraceae</taxon>
        <taxon>Chromera</taxon>
    </lineage>
</organism>
<sequence>MSATALCEEEKALLRGRRPDGVNARPPCTFAEDAFKGMGFRWGGGLGKKADGIKTPYFFIRRTAEEETGMCKIPGEGIRYDVKLLQDKLARKEEAERSPTYHPQPLHQPPLQTPPKKRQRSLSEARCRASDGTLPTPFGEGAAAASANAVSATSSSELSARSLSGCRSTDDVSTASSASASTLLATPYRSTEAAASASSSLRSSMLSQTVAHSGCGM</sequence>
<feature type="region of interest" description="Disordered" evidence="1">
    <location>
        <begin position="91"/>
        <end position="140"/>
    </location>
</feature>
<feature type="region of interest" description="Disordered" evidence="1">
    <location>
        <begin position="198"/>
        <end position="217"/>
    </location>
</feature>
<dbReference type="EMBL" id="CDMZ01000022">
    <property type="protein sequence ID" value="CEM04648.1"/>
    <property type="molecule type" value="Genomic_DNA"/>
</dbReference>
<feature type="compositionally biased region" description="Low complexity" evidence="1">
    <location>
        <begin position="171"/>
        <end position="186"/>
    </location>
</feature>
<dbReference type="AlphaFoldDB" id="A0A0G4EZS2"/>
<feature type="region of interest" description="Disordered" evidence="1">
    <location>
        <begin position="159"/>
        <end position="189"/>
    </location>
</feature>
<dbReference type="VEuPathDB" id="CryptoDB:Cvel_2555"/>
<name>A0A0G4EZS2_9ALVE</name>
<evidence type="ECO:0000256" key="1">
    <source>
        <dbReference type="SAM" id="MobiDB-lite"/>
    </source>
</evidence>
<gene>
    <name evidence="2" type="ORF">Cvel_2555</name>
</gene>
<proteinExistence type="predicted"/>
<reference evidence="2" key="1">
    <citation type="submission" date="2014-11" db="EMBL/GenBank/DDBJ databases">
        <authorList>
            <person name="Otto D Thomas"/>
            <person name="Naeem Raeece"/>
        </authorList>
    </citation>
    <scope>NUCLEOTIDE SEQUENCE</scope>
</reference>
<evidence type="ECO:0000313" key="2">
    <source>
        <dbReference type="EMBL" id="CEM04648.1"/>
    </source>
</evidence>
<feature type="compositionally biased region" description="Low complexity" evidence="1">
    <location>
        <begin position="198"/>
        <end position="207"/>
    </location>
</feature>
<evidence type="ECO:0008006" key="3">
    <source>
        <dbReference type="Google" id="ProtNLM"/>
    </source>
</evidence>